<gene>
    <name evidence="1" type="ORF">AXE80_02375</name>
</gene>
<proteinExistence type="predicted"/>
<dbReference type="RefSeq" id="WP_068824303.1">
    <property type="nucleotide sequence ID" value="NZ_CP014224.1"/>
</dbReference>
<organism evidence="1 2">
    <name type="scientific">Wenyingzhuangia fucanilytica</name>
    <dbReference type="NCBI Taxonomy" id="1790137"/>
    <lineage>
        <taxon>Bacteria</taxon>
        <taxon>Pseudomonadati</taxon>
        <taxon>Bacteroidota</taxon>
        <taxon>Flavobacteriia</taxon>
        <taxon>Flavobacteriales</taxon>
        <taxon>Flavobacteriaceae</taxon>
        <taxon>Wenyingzhuangia</taxon>
    </lineage>
</organism>
<dbReference type="PANTHER" id="PTHR12526">
    <property type="entry name" value="GLYCOSYLTRANSFERASE"/>
    <property type="match status" value="1"/>
</dbReference>
<dbReference type="CDD" id="cd03801">
    <property type="entry name" value="GT4_PimA-like"/>
    <property type="match status" value="1"/>
</dbReference>
<dbReference type="Proteomes" id="UP000092967">
    <property type="component" value="Chromosome"/>
</dbReference>
<dbReference type="SUPFAM" id="SSF53756">
    <property type="entry name" value="UDP-Glycosyltransferase/glycogen phosphorylase"/>
    <property type="match status" value="1"/>
</dbReference>
<dbReference type="Pfam" id="PF13692">
    <property type="entry name" value="Glyco_trans_1_4"/>
    <property type="match status" value="1"/>
</dbReference>
<dbReference type="EMBL" id="CP014224">
    <property type="protein sequence ID" value="ANW95198.1"/>
    <property type="molecule type" value="Genomic_DNA"/>
</dbReference>
<dbReference type="STRING" id="1790137.AXE80_02375"/>
<dbReference type="OrthoDB" id="9807209at2"/>
<dbReference type="GO" id="GO:0016740">
    <property type="term" value="F:transferase activity"/>
    <property type="evidence" value="ECO:0007669"/>
    <property type="project" value="UniProtKB-KW"/>
</dbReference>
<dbReference type="Gene3D" id="3.40.50.2000">
    <property type="entry name" value="Glycogen Phosphorylase B"/>
    <property type="match status" value="1"/>
</dbReference>
<accession>A0A1B1Y376</accession>
<keyword evidence="1" id="KW-0808">Transferase</keyword>
<dbReference type="AlphaFoldDB" id="A0A1B1Y376"/>
<name>A0A1B1Y376_9FLAO</name>
<keyword evidence="2" id="KW-1185">Reference proteome</keyword>
<evidence type="ECO:0000313" key="2">
    <source>
        <dbReference type="Proteomes" id="UP000092967"/>
    </source>
</evidence>
<dbReference type="KEGG" id="wfu:AXE80_02375"/>
<reference evidence="1 2" key="1">
    <citation type="submission" date="2016-02" db="EMBL/GenBank/DDBJ databases">
        <authorList>
            <person name="Wen L."/>
            <person name="He K."/>
            <person name="Yang H."/>
        </authorList>
    </citation>
    <scope>NUCLEOTIDE SEQUENCE [LARGE SCALE GENOMIC DNA]</scope>
    <source>
        <strain evidence="1 2">CZ1127</strain>
    </source>
</reference>
<sequence>MQSLLIIGYVWPEPTATAAGSRMLQIIEQFKLLGYTITFASPAQKPTTAFNLSSINVTAETILLNDVSFDTFIKQLNPNVVLFDRFMMEEQFGWRVAEICPDVIRILDSEDLHFLRKARHEAVKKGCDLPKGIIQSEEAKREIASIYRCDVTLTISDFEMSYLKEVYQIPEKLLWYLPFLVEIDNSLKPTFKERQDFLFIGNFIHAPNWDAVLQLKQALWPAIKKQIPKAQLHIYGGYPTDKVFQLHSVKDRFLVHGRANEVKEVMQQVRVCLAPMRFGAGLKGKLIDAMQNDTPFVTSNIGAEGMFGDLELENGVANNDADFVAKAVRLYSDEKLWKTASHQGKLVLKTRFDKMIFQKEFGGKLNDLNLNLKKYRTENFTGSMLQHHTLKSSMYLSKWIAEKNKS</sequence>
<protein>
    <submittedName>
        <fullName evidence="1">Glycosyltransferase</fullName>
    </submittedName>
</protein>
<dbReference type="PANTHER" id="PTHR12526:SF584">
    <property type="entry name" value="GLYCOSYLTRANSFERASE"/>
    <property type="match status" value="1"/>
</dbReference>
<evidence type="ECO:0000313" key="1">
    <source>
        <dbReference type="EMBL" id="ANW95198.1"/>
    </source>
</evidence>